<evidence type="ECO:0000313" key="8">
    <source>
        <dbReference type="EMBL" id="EFU31539.1"/>
    </source>
</evidence>
<dbReference type="eggNOG" id="COG1874">
    <property type="taxonomic scope" value="Bacteria"/>
</dbReference>
<keyword evidence="2 8" id="KW-0378">Hydrolase</keyword>
<dbReference type="PANTHER" id="PTHR36447:SF2">
    <property type="entry name" value="BETA-GALACTOSIDASE YESZ"/>
    <property type="match status" value="1"/>
</dbReference>
<dbReference type="Proteomes" id="UP000003112">
    <property type="component" value="Unassembled WGS sequence"/>
</dbReference>
<keyword evidence="5" id="KW-0732">Signal</keyword>
<dbReference type="Pfam" id="PF02449">
    <property type="entry name" value="Glyco_hydro_42"/>
    <property type="match status" value="1"/>
</dbReference>
<dbReference type="GO" id="GO:0046872">
    <property type="term" value="F:metal ion binding"/>
    <property type="evidence" value="ECO:0007669"/>
    <property type="project" value="UniProtKB-KW"/>
</dbReference>
<evidence type="ECO:0000256" key="2">
    <source>
        <dbReference type="ARBA" id="ARBA00022801"/>
    </source>
</evidence>
<dbReference type="InterPro" id="IPR003476">
    <property type="entry name" value="Glyco_hydro_42"/>
</dbReference>
<dbReference type="SUPFAM" id="SSF51445">
    <property type="entry name" value="(Trans)glycosidases"/>
    <property type="match status" value="1"/>
</dbReference>
<feature type="signal peptide" evidence="5">
    <location>
        <begin position="1"/>
        <end position="22"/>
    </location>
</feature>
<dbReference type="Pfam" id="PF18120">
    <property type="entry name" value="DUF5597"/>
    <property type="match status" value="1"/>
</dbReference>
<organism evidence="8 9">
    <name type="scientific">Segatella buccae ATCC 33574</name>
    <dbReference type="NCBI Taxonomy" id="873513"/>
    <lineage>
        <taxon>Bacteria</taxon>
        <taxon>Pseudomonadati</taxon>
        <taxon>Bacteroidota</taxon>
        <taxon>Bacteroidia</taxon>
        <taxon>Bacteroidales</taxon>
        <taxon>Prevotellaceae</taxon>
        <taxon>Segatella</taxon>
    </lineage>
</organism>
<dbReference type="PANTHER" id="PTHR36447">
    <property type="entry name" value="BETA-GALACTOSIDASE GANA"/>
    <property type="match status" value="1"/>
</dbReference>
<dbReference type="InterPro" id="IPR017853">
    <property type="entry name" value="GH"/>
</dbReference>
<evidence type="ECO:0000259" key="7">
    <source>
        <dbReference type="Pfam" id="PF18120"/>
    </source>
</evidence>
<keyword evidence="3" id="KW-0862">Zinc</keyword>
<evidence type="ECO:0000313" key="9">
    <source>
        <dbReference type="Proteomes" id="UP000003112"/>
    </source>
</evidence>
<protein>
    <submittedName>
        <fullName evidence="8">Glycosyl hydrolase family 35</fullName>
    </submittedName>
</protein>
<dbReference type="EMBL" id="AEPD01000011">
    <property type="protein sequence ID" value="EFU31539.1"/>
    <property type="molecule type" value="Genomic_DNA"/>
</dbReference>
<reference evidence="8 9" key="1">
    <citation type="submission" date="2010-10" db="EMBL/GenBank/DDBJ databases">
        <authorList>
            <person name="Muzny D."/>
            <person name="Qin X."/>
            <person name="Deng J."/>
            <person name="Jiang H."/>
            <person name="Liu Y."/>
            <person name="Qu J."/>
            <person name="Song X.-Z."/>
            <person name="Zhang L."/>
            <person name="Thornton R."/>
            <person name="Coyle M."/>
            <person name="Francisco L."/>
            <person name="Jackson L."/>
            <person name="Javaid M."/>
            <person name="Korchina V."/>
            <person name="Kovar C."/>
            <person name="Mata R."/>
            <person name="Mathew T."/>
            <person name="Ngo R."/>
            <person name="Nguyen L."/>
            <person name="Nguyen N."/>
            <person name="Okwuonu G."/>
            <person name="Ongeri F."/>
            <person name="Pham C."/>
            <person name="Simmons D."/>
            <person name="Wilczek-Boney K."/>
            <person name="Hale W."/>
            <person name="Jakkamsetti A."/>
            <person name="Pham P."/>
            <person name="Ruth R."/>
            <person name="San Lucas F."/>
            <person name="Warren J."/>
            <person name="Zhang J."/>
            <person name="Zhao Z."/>
            <person name="Zhou C."/>
            <person name="Zhu D."/>
            <person name="Lee S."/>
            <person name="Bess C."/>
            <person name="Blankenburg K."/>
            <person name="Forbes L."/>
            <person name="Fu Q."/>
            <person name="Gubbala S."/>
            <person name="Hirani K."/>
            <person name="Jayaseelan J.C."/>
            <person name="Lara F."/>
            <person name="Munidasa M."/>
            <person name="Palculict T."/>
            <person name="Patil S."/>
            <person name="Pu L.-L."/>
            <person name="Saada N."/>
            <person name="Tang L."/>
            <person name="Weissenberger G."/>
            <person name="Zhu Y."/>
            <person name="Hemphill L."/>
            <person name="Shang Y."/>
            <person name="Youmans B."/>
            <person name="Ayvaz T."/>
            <person name="Ross M."/>
            <person name="Santibanez J."/>
            <person name="Aqrawi P."/>
            <person name="Gross S."/>
            <person name="Joshi V."/>
            <person name="Fowler G."/>
            <person name="Nazareth L."/>
            <person name="Reid J."/>
            <person name="Worley K."/>
            <person name="Petrosino J."/>
            <person name="Highlander S."/>
            <person name="Gibbs R."/>
        </authorList>
    </citation>
    <scope>NUCLEOTIDE SEQUENCE [LARGE SCALE GENOMIC DNA]</scope>
    <source>
        <strain evidence="8 9">ATCC 33574</strain>
    </source>
</reference>
<dbReference type="GO" id="GO:0009341">
    <property type="term" value="C:beta-galactosidase complex"/>
    <property type="evidence" value="ECO:0007669"/>
    <property type="project" value="InterPro"/>
</dbReference>
<evidence type="ECO:0000259" key="6">
    <source>
        <dbReference type="Pfam" id="PF02449"/>
    </source>
</evidence>
<comment type="caution">
    <text evidence="8">The sequence shown here is derived from an EMBL/GenBank/DDBJ whole genome shotgun (WGS) entry which is preliminary data.</text>
</comment>
<dbReference type="Gene3D" id="3.20.20.80">
    <property type="entry name" value="Glycosidases"/>
    <property type="match status" value="1"/>
</dbReference>
<name>E6K4G4_9BACT</name>
<keyword evidence="1" id="KW-0479">Metal-binding</keyword>
<evidence type="ECO:0000256" key="3">
    <source>
        <dbReference type="ARBA" id="ARBA00022833"/>
    </source>
</evidence>
<evidence type="ECO:0000256" key="1">
    <source>
        <dbReference type="ARBA" id="ARBA00022723"/>
    </source>
</evidence>
<dbReference type="AlphaFoldDB" id="E6K4G4"/>
<accession>E6K4G4</accession>
<dbReference type="GO" id="GO:0004565">
    <property type="term" value="F:beta-galactosidase activity"/>
    <property type="evidence" value="ECO:0007669"/>
    <property type="project" value="InterPro"/>
</dbReference>
<evidence type="ECO:0000256" key="5">
    <source>
        <dbReference type="SAM" id="SignalP"/>
    </source>
</evidence>
<sequence>MLMKRLFLIFLTLMGLSGQLLADVKLQQQGTATQLVVNGQPMLILGGELSNSAATSIADIDSVLPRMARLGLNTVFVPACWDLLEPEEGKFDFSLIDETIKVARENRLKIVLLWFGAWKNSMSCYAPLWFKCDSKRFPRATTANGKPLEIASAFSEDVFQADNKAFGRLMQHIAEIDRKENTVIMMQIENEIGMLEAARDHSPLAEKAWRQPVPQKLLTALKINKKGTWPEVFGTDFYAEEKFQAYHYARYVERLARTARSIHDIPLYVNAAMNSRGRKPGEYPSAGPLAHLITIWKCAAPSIDIYAPDIYDKGYKNWVAQYKRPDNPFFTPEVRLDRNSGVRALYTFGEADAIAYSPFAIDQAPEEVSGEITRTYDLLRRLTPTLLSHQGGKRAAPNNWGLLFDRQDKERVIEDGEVTLTCRHYFTLPWDARATDGSEWPEGGGLIVKLAKNEYLIAGNGLVVVFQSKTEKLQETKVVRGEDGFVDNGNSRNGVPIQQKPFTGKRVGIGHVDQVTFDEAGHMKFLRRDNGDQDHQGRHARISCGEYKMLHVKLYEY</sequence>
<feature type="domain" description="Glycoside hydrolase family 42 N-terminal" evidence="6">
    <location>
        <begin position="64"/>
        <end position="226"/>
    </location>
</feature>
<evidence type="ECO:0000256" key="4">
    <source>
        <dbReference type="ARBA" id="ARBA00023295"/>
    </source>
</evidence>
<keyword evidence="4" id="KW-0326">Glycosidase</keyword>
<dbReference type="HOGENOM" id="CLU_027430_0_0_10"/>
<dbReference type="InterPro" id="IPR013529">
    <property type="entry name" value="Glyco_hydro_42_N"/>
</dbReference>
<dbReference type="GO" id="GO:0005975">
    <property type="term" value="P:carbohydrate metabolic process"/>
    <property type="evidence" value="ECO:0007669"/>
    <property type="project" value="InterPro"/>
</dbReference>
<keyword evidence="9" id="KW-1185">Reference proteome</keyword>
<proteinExistence type="predicted"/>
<feature type="domain" description="DUF5597" evidence="7">
    <location>
        <begin position="373"/>
        <end position="541"/>
    </location>
</feature>
<feature type="chain" id="PRO_5003205232" evidence="5">
    <location>
        <begin position="23"/>
        <end position="557"/>
    </location>
</feature>
<gene>
    <name evidence="8" type="ORF">HMPREF6485_0466</name>
</gene>
<dbReference type="STRING" id="873513.HMPREF6485_0466"/>
<dbReference type="InterPro" id="IPR040719">
    <property type="entry name" value="DUF5597"/>
</dbReference>
<dbReference type="Gene3D" id="2.60.220.20">
    <property type="entry name" value="putative beta-Galactosidase from caulobacter crescentus"/>
    <property type="match status" value="1"/>
</dbReference>